<organism evidence="1">
    <name type="scientific">Anguilla anguilla</name>
    <name type="common">European freshwater eel</name>
    <name type="synonym">Muraena anguilla</name>
    <dbReference type="NCBI Taxonomy" id="7936"/>
    <lineage>
        <taxon>Eukaryota</taxon>
        <taxon>Metazoa</taxon>
        <taxon>Chordata</taxon>
        <taxon>Craniata</taxon>
        <taxon>Vertebrata</taxon>
        <taxon>Euteleostomi</taxon>
        <taxon>Actinopterygii</taxon>
        <taxon>Neopterygii</taxon>
        <taxon>Teleostei</taxon>
        <taxon>Anguilliformes</taxon>
        <taxon>Anguillidae</taxon>
        <taxon>Anguilla</taxon>
    </lineage>
</organism>
<sequence length="43" mass="4824">MNGNADLQTLKRIQTHLQVLQAHQRGLSGSETALLKTTRRACY</sequence>
<protein>
    <submittedName>
        <fullName evidence="1">Uncharacterized protein</fullName>
    </submittedName>
</protein>
<dbReference type="AlphaFoldDB" id="A0A0E9WJ83"/>
<name>A0A0E9WJ83_ANGAN</name>
<accession>A0A0E9WJ83</accession>
<reference evidence="1" key="2">
    <citation type="journal article" date="2015" name="Fish Shellfish Immunol.">
        <title>Early steps in the European eel (Anguilla anguilla)-Vibrio vulnificus interaction in the gills: Role of the RtxA13 toxin.</title>
        <authorList>
            <person name="Callol A."/>
            <person name="Pajuelo D."/>
            <person name="Ebbesson L."/>
            <person name="Teles M."/>
            <person name="MacKenzie S."/>
            <person name="Amaro C."/>
        </authorList>
    </citation>
    <scope>NUCLEOTIDE SEQUENCE</scope>
</reference>
<proteinExistence type="predicted"/>
<evidence type="ECO:0000313" key="1">
    <source>
        <dbReference type="EMBL" id="JAH89645.1"/>
    </source>
</evidence>
<reference evidence="1" key="1">
    <citation type="submission" date="2014-11" db="EMBL/GenBank/DDBJ databases">
        <authorList>
            <person name="Amaro Gonzalez C."/>
        </authorList>
    </citation>
    <scope>NUCLEOTIDE SEQUENCE</scope>
</reference>
<dbReference type="EMBL" id="GBXM01018932">
    <property type="protein sequence ID" value="JAH89645.1"/>
    <property type="molecule type" value="Transcribed_RNA"/>
</dbReference>